<dbReference type="InterPro" id="IPR019734">
    <property type="entry name" value="TPR_rpt"/>
</dbReference>
<evidence type="ECO:0000256" key="1">
    <source>
        <dbReference type="ARBA" id="ARBA00022737"/>
    </source>
</evidence>
<dbReference type="PROSITE" id="PS50005">
    <property type="entry name" value="TPR"/>
    <property type="match status" value="1"/>
</dbReference>
<organism evidence="4 5">
    <name type="scientific">Citrus sinensis</name>
    <name type="common">Sweet orange</name>
    <name type="synonym">Citrus aurantium var. sinensis</name>
    <dbReference type="NCBI Taxonomy" id="2711"/>
    <lineage>
        <taxon>Eukaryota</taxon>
        <taxon>Viridiplantae</taxon>
        <taxon>Streptophyta</taxon>
        <taxon>Embryophyta</taxon>
        <taxon>Tracheophyta</taxon>
        <taxon>Spermatophyta</taxon>
        <taxon>Magnoliopsida</taxon>
        <taxon>eudicotyledons</taxon>
        <taxon>Gunneridae</taxon>
        <taxon>Pentapetalae</taxon>
        <taxon>rosids</taxon>
        <taxon>malvids</taxon>
        <taxon>Sapindales</taxon>
        <taxon>Rutaceae</taxon>
        <taxon>Aurantioideae</taxon>
        <taxon>Citrus</taxon>
    </lineage>
</organism>
<feature type="repeat" description="TPR" evidence="3">
    <location>
        <begin position="77"/>
        <end position="110"/>
    </location>
</feature>
<dbReference type="SUPFAM" id="SSF48452">
    <property type="entry name" value="TPR-like"/>
    <property type="match status" value="1"/>
</dbReference>
<dbReference type="Pfam" id="PF13414">
    <property type="entry name" value="TPR_11"/>
    <property type="match status" value="1"/>
</dbReference>
<accession>A0A067ESR6</accession>
<keyword evidence="2 3" id="KW-0802">TPR repeat</keyword>
<dbReference type="GO" id="GO:0005737">
    <property type="term" value="C:cytoplasm"/>
    <property type="evidence" value="ECO:0007669"/>
    <property type="project" value="UniProtKB-ARBA"/>
</dbReference>
<protein>
    <submittedName>
        <fullName evidence="4">Uncharacterized protein</fullName>
    </submittedName>
</protein>
<sequence>MGASLPSKDANLFKLIVKSYETKQYKKGLKAADAILKKFPEHGETLSMKGLTLNCMDRKSEAYELVRLGVKNDIKSHVCWHVYGLLYRSDREYREAIKCYRNALRIDPDNIEILRDLSLLQAQMRDLTGFVETRQQLLTLKPNHRMNWIGFAVSHHLNSNGSKAVEILEAYEGTLEDDYPPDNERCEHGEMLLYKISLLEECGSFERALAEMHKKESKIVDKLAYKEQEVSLLVKIGRLEEAAELYRALLSMNPDNYSYYEGLQKCLGLYRDNGNYSSGEIDELDALYKSLAQQYTWSSAVK</sequence>
<reference evidence="4 5" key="1">
    <citation type="submission" date="2014-04" db="EMBL/GenBank/DDBJ databases">
        <authorList>
            <consortium name="International Citrus Genome Consortium"/>
            <person name="Gmitter F."/>
            <person name="Chen C."/>
            <person name="Farmerie W."/>
            <person name="Harkins T."/>
            <person name="Desany B."/>
            <person name="Mohiuddin M."/>
            <person name="Kodira C."/>
            <person name="Borodovsky M."/>
            <person name="Lomsadze A."/>
            <person name="Burns P."/>
            <person name="Jenkins J."/>
            <person name="Prochnik S."/>
            <person name="Shu S."/>
            <person name="Chapman J."/>
            <person name="Pitluck S."/>
            <person name="Schmutz J."/>
            <person name="Rokhsar D."/>
        </authorList>
    </citation>
    <scope>NUCLEOTIDE SEQUENCE</scope>
</reference>
<dbReference type="AlphaFoldDB" id="A0A067ESR6"/>
<dbReference type="InterPro" id="IPR021183">
    <property type="entry name" value="NatA_aux_su"/>
</dbReference>
<dbReference type="PANTHER" id="PTHR22767">
    <property type="entry name" value="N-TERMINAL ACETYLTRANSFERASE-RELATED"/>
    <property type="match status" value="1"/>
</dbReference>
<dbReference type="Pfam" id="PF12569">
    <property type="entry name" value="NatA_aux_su"/>
    <property type="match status" value="1"/>
</dbReference>
<evidence type="ECO:0000313" key="4">
    <source>
        <dbReference type="EMBL" id="KDO58184.1"/>
    </source>
</evidence>
<dbReference type="InterPro" id="IPR011990">
    <property type="entry name" value="TPR-like_helical_dom_sf"/>
</dbReference>
<evidence type="ECO:0000256" key="2">
    <source>
        <dbReference type="ARBA" id="ARBA00022803"/>
    </source>
</evidence>
<feature type="non-terminal residue" evidence="4">
    <location>
        <position position="302"/>
    </location>
</feature>
<keyword evidence="1" id="KW-0677">Repeat</keyword>
<evidence type="ECO:0000256" key="3">
    <source>
        <dbReference type="PROSITE-ProRule" id="PRU00339"/>
    </source>
</evidence>
<dbReference type="PANTHER" id="PTHR22767:SF2">
    <property type="entry name" value="N(ALPHA)-ACETYLTRANSFERASE 15_16, ISOFORM A"/>
    <property type="match status" value="1"/>
</dbReference>
<gene>
    <name evidence="4" type="ORF">CISIN_1g0453552mg</name>
</gene>
<dbReference type="SMART" id="SM00028">
    <property type="entry name" value="TPR"/>
    <property type="match status" value="1"/>
</dbReference>
<dbReference type="Gene3D" id="1.25.40.1040">
    <property type="match status" value="1"/>
</dbReference>
<dbReference type="Proteomes" id="UP000027120">
    <property type="component" value="Unassembled WGS sequence"/>
</dbReference>
<dbReference type="EMBL" id="KK784952">
    <property type="protein sequence ID" value="KDO58184.1"/>
    <property type="molecule type" value="Genomic_DNA"/>
</dbReference>
<name>A0A067ESR6_CITSI</name>
<proteinExistence type="predicted"/>
<dbReference type="STRING" id="2711.A0A067ESR6"/>
<keyword evidence="5" id="KW-1185">Reference proteome</keyword>
<evidence type="ECO:0000313" key="5">
    <source>
        <dbReference type="Proteomes" id="UP000027120"/>
    </source>
</evidence>